<dbReference type="PANTHER" id="PTHR37329:SF1">
    <property type="entry name" value="KINETOCHORE PROTEIN SOS7"/>
    <property type="match status" value="1"/>
</dbReference>
<dbReference type="EMBL" id="OZ022406">
    <property type="protein sequence ID" value="CAK9437402.1"/>
    <property type="molecule type" value="Genomic_DNA"/>
</dbReference>
<evidence type="ECO:0000313" key="2">
    <source>
        <dbReference type="EMBL" id="CAK9437402.1"/>
    </source>
</evidence>
<sequence length="261" mass="30247">MAEISAKSIKSDLEDLTSQKYSFLRARQDFENSNVSNPKGVEAGVDEWKRIFSRLTFDYQERTIREEFLRKLSSLSKDQLSKINDEVKQALEVEFESARQKSNELESERRSKIDELVVISNEVSSLYTQFQTSKSQIEANVAEAAALEEEIEHLLNEENIDKEVLRYMLDNEVEDLRAPPSQESKDEVEDEVKQVEVEIEGTENRYHEEVRKLEALDEKIKSLQAQIHGKEPVDNELQRQTLWFKEMTRILTSLGGVETAD</sequence>
<gene>
    <name evidence="2" type="ORF">LODBEIA_P17800</name>
</gene>
<dbReference type="PANTHER" id="PTHR37329">
    <property type="entry name" value="KINETOCHORE PROTEIN SOS7"/>
    <property type="match status" value="1"/>
</dbReference>
<dbReference type="RefSeq" id="XP_066828718.1">
    <property type="nucleotide sequence ID" value="XM_066971706.1"/>
</dbReference>
<dbReference type="InterPro" id="IPR037475">
    <property type="entry name" value="Sos7"/>
</dbReference>
<accession>A0ABP0ZHB5</accession>
<name>A0ABP0ZHB5_9ASCO</name>
<feature type="coiled-coil region" evidence="1">
    <location>
        <begin position="88"/>
        <end position="157"/>
    </location>
</feature>
<feature type="coiled-coil region" evidence="1">
    <location>
        <begin position="185"/>
        <end position="226"/>
    </location>
</feature>
<evidence type="ECO:0000313" key="3">
    <source>
        <dbReference type="Proteomes" id="UP001497383"/>
    </source>
</evidence>
<dbReference type="GeneID" id="92206976"/>
<keyword evidence="3" id="KW-1185">Reference proteome</keyword>
<organism evidence="2 3">
    <name type="scientific">Lodderomyces beijingensis</name>
    <dbReference type="NCBI Taxonomy" id="1775926"/>
    <lineage>
        <taxon>Eukaryota</taxon>
        <taxon>Fungi</taxon>
        <taxon>Dikarya</taxon>
        <taxon>Ascomycota</taxon>
        <taxon>Saccharomycotina</taxon>
        <taxon>Pichiomycetes</taxon>
        <taxon>Debaryomycetaceae</taxon>
        <taxon>Candida/Lodderomyces clade</taxon>
        <taxon>Lodderomyces</taxon>
    </lineage>
</organism>
<evidence type="ECO:0000256" key="1">
    <source>
        <dbReference type="SAM" id="Coils"/>
    </source>
</evidence>
<dbReference type="Proteomes" id="UP001497383">
    <property type="component" value="Chromosome 2"/>
</dbReference>
<reference evidence="2 3" key="1">
    <citation type="submission" date="2024-03" db="EMBL/GenBank/DDBJ databases">
        <authorList>
            <person name="Brejova B."/>
        </authorList>
    </citation>
    <scope>NUCLEOTIDE SEQUENCE [LARGE SCALE GENOMIC DNA]</scope>
    <source>
        <strain evidence="2 3">CBS 14171</strain>
    </source>
</reference>
<proteinExistence type="predicted"/>
<keyword evidence="1" id="KW-0175">Coiled coil</keyword>
<protein>
    <submittedName>
        <fullName evidence="2">Uncharacterized protein</fullName>
    </submittedName>
</protein>